<dbReference type="EMBL" id="MT701514">
    <property type="protein sequence ID" value="QOS14452.1"/>
    <property type="molecule type" value="Genomic_DNA"/>
</dbReference>
<feature type="domain" description="Protective antigen Ca-binding" evidence="2">
    <location>
        <begin position="94"/>
        <end position="174"/>
    </location>
</feature>
<dbReference type="Pfam" id="PF03495">
    <property type="entry name" value="Binary_toxB"/>
    <property type="match status" value="1"/>
</dbReference>
<evidence type="ECO:0000256" key="1">
    <source>
        <dbReference type="SAM" id="MobiDB-lite"/>
    </source>
</evidence>
<dbReference type="Gene3D" id="2.60.120.240">
    <property type="entry name" value="Protective antigen, heptamerisation domain"/>
    <property type="match status" value="1"/>
</dbReference>
<evidence type="ECO:0000313" key="3">
    <source>
        <dbReference type="EMBL" id="QOS14452.1"/>
    </source>
</evidence>
<sequence length="1222" mass="134326">MSNYGSLLIEFAPKEKTYTVHTQLFGRDVDLLSDRENLIGEIQPGHYTISLPTFIRNNRRYIPINPSPSFDIIADGTTMLVIDYDDVPVAEATDTDGDGISDELETGGYIINNYTPVPAYNPDGTPVDPNKTIYRSDPANISTTRDPYNDYMKTTGLNMDATVEDHAERQPLVAAHPTIQIELVDVLVTPKQTISDKNGNKISSSQSETIGSSLTTTVTQGWNIGGKISGKITLKPPFGGAPGFEVSGGYNQSKAEATQTSNSKTQGQVEEFNWETAITQDTVQAASIKFNLKITNVGTASIKQPRPTFNVKLGGKVIATVQYDQVPIAPDFILQPGQSSPIVNVPSTDTRESIYLTLDQLKAFELGTPIEIEITSISGIYMTFSNGSWVDGASWATHLSQIEEYTATINFENKNGVVKRYRVAANRSFSTDWQPNVDIAEALVLTVGATEDANGVYIGGSPVNERWAFYISNANNPNRYQEVLDELAQLDTATEGLLQVKLKAKDYVTVIEPSDNPVPEVTFAQYSPDYKAVTASVTTGSYPIKEVKAEVKFNNVVQLVSLTYVPETGFWSNSTPFTAEADGSYAAKVIAYDQKIDVNGNPTPGTGELVISQPAHFLGAFAYYPSNSEEVKSTLFALDSASSNYVLPSVGHSQVDVLSLETIGFSSNNSFFTAAQQTIFTGTNDKRRVDGQVKLKEWNSSTVYTKDFTGPEVYDNDLDNHYGGREMGTIWLERAGNYSRYNVPVNYFTLGGYDDWAYQNDARSSYDGTLPDISWDYQSFIAAFSGKKESRPLPGGHLQISLGDHGGRYGAVFMDGGESNRYYDPNTNPRIPEDLYASNVWIDYVSIYRYNGDITKSPVFIEMWGEGGSGDYTWYLPLYFAPGVSTVDIDSKFQSIHIYSMHVYNLKTGNQWVLGAKNGDTRMSPSVSKMAFLSNTPNVGTNIAWSINPGNPGEDVATSSGQKVQARRLGYFKEFNGTSGSKLQIFGTKQSQSFTPGGSTYSMGVTDVQKTPTAFLCEVISEGCDPYFNVTINNVPSYLGKADMRLLTDPYQTYEAPNSSEVIMVPSINGAPNLSIAASNFTKGKLTINVIGYFNEAIGSFYKKLDAPIKIETNGQTTLTPELNYKPKAYIIKANIQGLYTKDAILRINNQDTIRLGISDYNREADYETISYGNQFNINRYTGVGVYVPTPGSEYHLPWEIGGLDRSGYITNKQVEIIGYFA</sequence>
<accession>A0A7M1VLM5</accession>
<reference evidence="3" key="1">
    <citation type="submission" date="2020-07" db="EMBL/GenBank/DDBJ databases">
        <title>KHF putative insecticidal protein genes.</title>
        <authorList>
            <person name="Khorramnejad A."/>
            <person name="Gomis-Cebolla J."/>
            <person name="Bel Y."/>
            <person name="Escriche B."/>
        </authorList>
    </citation>
    <scope>NUCLEOTIDE SEQUENCE</scope>
    <source>
        <strain evidence="3">Peg5936</strain>
    </source>
</reference>
<evidence type="ECO:0000259" key="2">
    <source>
        <dbReference type="Pfam" id="PF03495"/>
    </source>
</evidence>
<dbReference type="GO" id="GO:0051260">
    <property type="term" value="P:protein homooligomerization"/>
    <property type="evidence" value="ECO:0007669"/>
    <property type="project" value="InterPro"/>
</dbReference>
<dbReference type="AlphaFoldDB" id="A0A7M1VLM5"/>
<proteinExistence type="predicted"/>
<protein>
    <submittedName>
        <fullName evidence="3">Putative insecticidal protein</fullName>
    </submittedName>
</protein>
<dbReference type="GO" id="GO:0005576">
    <property type="term" value="C:extracellular region"/>
    <property type="evidence" value="ECO:0007669"/>
    <property type="project" value="InterPro"/>
</dbReference>
<dbReference type="InterPro" id="IPR037149">
    <property type="entry name" value="PA_heptamer_dom_sf"/>
</dbReference>
<dbReference type="InterPro" id="IPR035088">
    <property type="entry name" value="PA_Ca-bd"/>
</dbReference>
<feature type="compositionally biased region" description="Polar residues" evidence="1">
    <location>
        <begin position="249"/>
        <end position="267"/>
    </location>
</feature>
<feature type="region of interest" description="Disordered" evidence="1">
    <location>
        <begin position="245"/>
        <end position="267"/>
    </location>
</feature>
<name>A0A7M1VLM5_BACTU</name>
<dbReference type="InterPro" id="IPR003896">
    <property type="entry name" value="Bacterial_exotoxin_B"/>
</dbReference>
<organism evidence="3">
    <name type="scientific">Bacillus thuringiensis</name>
    <dbReference type="NCBI Taxonomy" id="1428"/>
    <lineage>
        <taxon>Bacteria</taxon>
        <taxon>Bacillati</taxon>
        <taxon>Bacillota</taxon>
        <taxon>Bacilli</taxon>
        <taxon>Bacillales</taxon>
        <taxon>Bacillaceae</taxon>
        <taxon>Bacillus</taxon>
        <taxon>Bacillus cereus group</taxon>
    </lineage>
</organism>
<dbReference type="Gene3D" id="3.90.182.10">
    <property type="entry name" value="Toxin - Anthrax Protective Antigen,domain 1"/>
    <property type="match status" value="1"/>
</dbReference>
<dbReference type="SUPFAM" id="SSF56988">
    <property type="entry name" value="Anthrax protective antigen"/>
    <property type="match status" value="1"/>
</dbReference>
<dbReference type="PRINTS" id="PR01391">
    <property type="entry name" value="BINARYTOXINB"/>
</dbReference>